<comment type="catalytic activity">
    <reaction evidence="8">
        <text>L-threonyl-[protein] + ATP = O-phospho-L-threonyl-[protein] + ADP + H(+)</text>
        <dbReference type="Rhea" id="RHEA:46608"/>
        <dbReference type="Rhea" id="RHEA-COMP:11060"/>
        <dbReference type="Rhea" id="RHEA-COMP:11605"/>
        <dbReference type="ChEBI" id="CHEBI:15378"/>
        <dbReference type="ChEBI" id="CHEBI:30013"/>
        <dbReference type="ChEBI" id="CHEBI:30616"/>
        <dbReference type="ChEBI" id="CHEBI:61977"/>
        <dbReference type="ChEBI" id="CHEBI:456216"/>
        <dbReference type="EC" id="2.7.11.1"/>
    </reaction>
</comment>
<protein>
    <recommendedName>
        <fullName evidence="2">non-specific serine/threonine protein kinase</fullName>
        <ecNumber evidence="2">2.7.11.1</ecNumber>
    </recommendedName>
</protein>
<feature type="compositionally biased region" description="Polar residues" evidence="11">
    <location>
        <begin position="184"/>
        <end position="197"/>
    </location>
</feature>
<keyword evidence="6 13" id="KW-0418">Kinase</keyword>
<evidence type="ECO:0000256" key="10">
    <source>
        <dbReference type="PROSITE-ProRule" id="PRU10141"/>
    </source>
</evidence>
<feature type="compositionally biased region" description="Polar residues" evidence="11">
    <location>
        <begin position="17"/>
        <end position="28"/>
    </location>
</feature>
<feature type="region of interest" description="Disordered" evidence="11">
    <location>
        <begin position="88"/>
        <end position="212"/>
    </location>
</feature>
<feature type="region of interest" description="Disordered" evidence="11">
    <location>
        <begin position="1"/>
        <end position="48"/>
    </location>
</feature>
<reference evidence="13 14" key="1">
    <citation type="submission" date="2022-01" db="EMBL/GenBank/DDBJ databases">
        <title>A high-quality chromosome-level genome assembly of rohu carp, Labeo rohita.</title>
        <authorList>
            <person name="Arick M.A. II"/>
            <person name="Hsu C.-Y."/>
            <person name="Magbanua Z."/>
            <person name="Pechanova O."/>
            <person name="Grover C."/>
            <person name="Miller E."/>
            <person name="Thrash A."/>
            <person name="Ezzel L."/>
            <person name="Alam S."/>
            <person name="Benzie J."/>
            <person name="Hamilton M."/>
            <person name="Karsi A."/>
            <person name="Lawrence M.L."/>
            <person name="Peterson D.G."/>
        </authorList>
    </citation>
    <scope>NUCLEOTIDE SEQUENCE [LARGE SCALE GENOMIC DNA]</scope>
    <source>
        <strain evidence="14">BAU-BD-2019</strain>
        <tissue evidence="13">Blood</tissue>
    </source>
</reference>
<evidence type="ECO:0000256" key="1">
    <source>
        <dbReference type="ARBA" id="ARBA00005505"/>
    </source>
</evidence>
<dbReference type="GO" id="GO:0016301">
    <property type="term" value="F:kinase activity"/>
    <property type="evidence" value="ECO:0007669"/>
    <property type="project" value="UniProtKB-KW"/>
</dbReference>
<evidence type="ECO:0000259" key="12">
    <source>
        <dbReference type="PROSITE" id="PS50011"/>
    </source>
</evidence>
<feature type="compositionally biased region" description="Basic and acidic residues" evidence="11">
    <location>
        <begin position="121"/>
        <end position="130"/>
    </location>
</feature>
<keyword evidence="14" id="KW-1185">Reference proteome</keyword>
<feature type="domain" description="Protein kinase" evidence="12">
    <location>
        <begin position="309"/>
        <end position="510"/>
    </location>
</feature>
<dbReference type="PROSITE" id="PS00107">
    <property type="entry name" value="PROTEIN_KINASE_ATP"/>
    <property type="match status" value="1"/>
</dbReference>
<dbReference type="EC" id="2.7.11.1" evidence="2"/>
<evidence type="ECO:0000256" key="4">
    <source>
        <dbReference type="ARBA" id="ARBA00022679"/>
    </source>
</evidence>
<dbReference type="SMART" id="SM00220">
    <property type="entry name" value="S_TKc"/>
    <property type="match status" value="1"/>
</dbReference>
<evidence type="ECO:0000313" key="14">
    <source>
        <dbReference type="Proteomes" id="UP000830375"/>
    </source>
</evidence>
<dbReference type="InterPro" id="IPR008271">
    <property type="entry name" value="Ser/Thr_kinase_AS"/>
</dbReference>
<keyword evidence="4" id="KW-0808">Transferase</keyword>
<comment type="caution">
    <text evidence="13">The sequence shown here is derived from an EMBL/GenBank/DDBJ whole genome shotgun (WGS) entry which is preliminary data.</text>
</comment>
<evidence type="ECO:0000256" key="11">
    <source>
        <dbReference type="SAM" id="MobiDB-lite"/>
    </source>
</evidence>
<name>A0ABQ8MJ63_LABRO</name>
<dbReference type="PANTHER" id="PTHR22984:SF11">
    <property type="entry name" value="AURORA KINASE-RELATED"/>
    <property type="match status" value="1"/>
</dbReference>
<dbReference type="InterPro" id="IPR017441">
    <property type="entry name" value="Protein_kinase_ATP_BS"/>
</dbReference>
<organism evidence="13 14">
    <name type="scientific">Labeo rohita</name>
    <name type="common">Indian major carp</name>
    <name type="synonym">Cyprinus rohita</name>
    <dbReference type="NCBI Taxonomy" id="84645"/>
    <lineage>
        <taxon>Eukaryota</taxon>
        <taxon>Metazoa</taxon>
        <taxon>Chordata</taxon>
        <taxon>Craniata</taxon>
        <taxon>Vertebrata</taxon>
        <taxon>Euteleostomi</taxon>
        <taxon>Actinopterygii</taxon>
        <taxon>Neopterygii</taxon>
        <taxon>Teleostei</taxon>
        <taxon>Ostariophysi</taxon>
        <taxon>Cypriniformes</taxon>
        <taxon>Cyprinidae</taxon>
        <taxon>Labeoninae</taxon>
        <taxon>Labeonini</taxon>
        <taxon>Labeo</taxon>
    </lineage>
</organism>
<dbReference type="InterPro" id="IPR011009">
    <property type="entry name" value="Kinase-like_dom_sf"/>
</dbReference>
<evidence type="ECO:0000256" key="6">
    <source>
        <dbReference type="ARBA" id="ARBA00022777"/>
    </source>
</evidence>
<dbReference type="Proteomes" id="UP000830375">
    <property type="component" value="Unassembled WGS sequence"/>
</dbReference>
<gene>
    <name evidence="13" type="ORF">H4Q32_000996</name>
</gene>
<evidence type="ECO:0000256" key="3">
    <source>
        <dbReference type="ARBA" id="ARBA00022527"/>
    </source>
</evidence>
<dbReference type="Pfam" id="PF00069">
    <property type="entry name" value="Pkinase"/>
    <property type="match status" value="1"/>
</dbReference>
<accession>A0ABQ8MJ63</accession>
<proteinExistence type="inferred from homology"/>
<evidence type="ECO:0000256" key="8">
    <source>
        <dbReference type="ARBA" id="ARBA00047899"/>
    </source>
</evidence>
<dbReference type="PROSITE" id="PS50011">
    <property type="entry name" value="PROTEIN_KINASE_DOM"/>
    <property type="match status" value="1"/>
</dbReference>
<comment type="catalytic activity">
    <reaction evidence="9">
        <text>L-seryl-[protein] + ATP = O-phospho-L-seryl-[protein] + ADP + H(+)</text>
        <dbReference type="Rhea" id="RHEA:17989"/>
        <dbReference type="Rhea" id="RHEA-COMP:9863"/>
        <dbReference type="Rhea" id="RHEA-COMP:11604"/>
        <dbReference type="ChEBI" id="CHEBI:15378"/>
        <dbReference type="ChEBI" id="CHEBI:29999"/>
        <dbReference type="ChEBI" id="CHEBI:30616"/>
        <dbReference type="ChEBI" id="CHEBI:83421"/>
        <dbReference type="ChEBI" id="CHEBI:456216"/>
        <dbReference type="EC" id="2.7.11.1"/>
    </reaction>
</comment>
<keyword evidence="7 10" id="KW-0067">ATP-binding</keyword>
<evidence type="ECO:0000256" key="9">
    <source>
        <dbReference type="ARBA" id="ARBA00048679"/>
    </source>
</evidence>
<dbReference type="PANTHER" id="PTHR22984">
    <property type="entry name" value="SERINE/THREONINE-PROTEIN KINASE PIM"/>
    <property type="match status" value="1"/>
</dbReference>
<evidence type="ECO:0000313" key="13">
    <source>
        <dbReference type="EMBL" id="KAI2662201.1"/>
    </source>
</evidence>
<dbReference type="InterPro" id="IPR000719">
    <property type="entry name" value="Prot_kinase_dom"/>
</dbReference>
<keyword evidence="3" id="KW-0723">Serine/threonine-protein kinase</keyword>
<evidence type="ECO:0000256" key="7">
    <source>
        <dbReference type="ARBA" id="ARBA00022840"/>
    </source>
</evidence>
<evidence type="ECO:0000256" key="2">
    <source>
        <dbReference type="ARBA" id="ARBA00012513"/>
    </source>
</evidence>
<sequence>MALKRKNSSSAWVYDFHQSTPPKSSTIEAENYLPDGAGDENEMSARKRRKTESFEKLLLYFCDWNGSSGPSLDDISLESIDWSLEDPFGDLEVLPPEDQQAQNPPPPAYKRKRSENDLEPVSERIDSQERQKRRKNSFEKLPYLHLFERSSSSGQSQKVEHQTAAAVDETKQTSFIIGRKRKQNSLSTPPASGTNVAENHLPTGAGEEQEMPMRKKMRMESLEKLLSLNPLNGAAAQTRGQFTRDKFKTITWSVEDLEESISSDPKNHPPADEQVQSPPASVRHSPVSPASARNSRVDLTSEEDFLSRYEIGKLLGEGGNGSVYEGKRLEDGLEVAVKFASKPRNMKYISVPGHPAPVPLEIGLLLLVNKESRVPEIIQLLDWQNQPERYVMVLERPCKDLFDYTMLQGGFLSEDTARVIMAQTTKAAYMCCQRGVFHRDIKQENLLINTETLEVKLIDFGCGDLLQDSGYEQFCECCHLIQSLLNENPSQRMDLEEILLHDWFKVLSYK</sequence>
<keyword evidence="5 10" id="KW-0547">Nucleotide-binding</keyword>
<feature type="region of interest" description="Disordered" evidence="11">
    <location>
        <begin position="258"/>
        <end position="298"/>
    </location>
</feature>
<dbReference type="PROSITE" id="PS00108">
    <property type="entry name" value="PROTEIN_KINASE_ST"/>
    <property type="match status" value="1"/>
</dbReference>
<dbReference type="SUPFAM" id="SSF56112">
    <property type="entry name" value="Protein kinase-like (PK-like)"/>
    <property type="match status" value="1"/>
</dbReference>
<feature type="binding site" evidence="10">
    <location>
        <position position="338"/>
    </location>
    <ligand>
        <name>ATP</name>
        <dbReference type="ChEBI" id="CHEBI:30616"/>
    </ligand>
</feature>
<dbReference type="Gene3D" id="1.10.510.10">
    <property type="entry name" value="Transferase(Phosphotransferase) domain 1"/>
    <property type="match status" value="1"/>
</dbReference>
<dbReference type="EMBL" id="JACTAM010000007">
    <property type="protein sequence ID" value="KAI2662201.1"/>
    <property type="molecule type" value="Genomic_DNA"/>
</dbReference>
<comment type="similarity">
    <text evidence="1">Belongs to the protein kinase superfamily. CAMK Ser/Thr protein kinase family. PIM subfamily.</text>
</comment>
<dbReference type="InterPro" id="IPR051138">
    <property type="entry name" value="PIM_Ser/Thr_kinase"/>
</dbReference>
<evidence type="ECO:0000256" key="5">
    <source>
        <dbReference type="ARBA" id="ARBA00022741"/>
    </source>
</evidence>
<dbReference type="Gene3D" id="3.30.200.20">
    <property type="entry name" value="Phosphorylase Kinase, domain 1"/>
    <property type="match status" value="1"/>
</dbReference>